<dbReference type="InterPro" id="IPR046826">
    <property type="entry name" value="PDH_N"/>
</dbReference>
<name>A0A060HDH4_9ARCH</name>
<dbReference type="Gene3D" id="1.10.3660.10">
    <property type="entry name" value="6-phosphogluconate dehydrogenase C-terminal like domain"/>
    <property type="match status" value="1"/>
</dbReference>
<dbReference type="PANTHER" id="PTHR21363">
    <property type="entry name" value="PREPHENATE DEHYDROGENASE"/>
    <property type="match status" value="1"/>
</dbReference>
<dbReference type="GeneID" id="74945837"/>
<dbReference type="HOGENOM" id="CLU_036672_1_1_2"/>
<dbReference type="InterPro" id="IPR003099">
    <property type="entry name" value="Prephen_DH"/>
</dbReference>
<dbReference type="SUPFAM" id="SSF51735">
    <property type="entry name" value="NAD(P)-binding Rossmann-fold domains"/>
    <property type="match status" value="1"/>
</dbReference>
<sequence>MQVAIIGAAGKMGTWFCGYFARQSNNNEVSAFDVKPFEIKNVKNARNIADCVKNADLVMVCVPVKHTPAVIKQCAKAMRKQGALLAEISSIKAKALPALKKTQKDIVALCIHPMFGPGAGEKKQLKMLAVPVRNKEKELGAINNVFAGMSVKVLPDARTHDRAIAAVLGLTYFSNVAFAGMLAREDLATLNEVGGTTFAIQSMLAQSVMTDEPELIAALIRDNPHAQRYMRQYMKEAGALASAKGSLLEARLTKTKKRLQKQADLDASYRRMYGIIELLGRPAAE</sequence>
<dbReference type="SUPFAM" id="SSF48179">
    <property type="entry name" value="6-phosphogluconate dehydrogenase C-terminal domain-like"/>
    <property type="match status" value="1"/>
</dbReference>
<reference evidence="3 4" key="1">
    <citation type="journal article" date="2014" name="Int. J. Syst. Evol. Microbiol.">
        <title>Nitrososphaera viennensis gen. nov., sp. nov., an aerobic and mesophilic, ammonia-oxidizing archaeon from soil and a member of the archaeal phylum Thaumarchaeota.</title>
        <authorList>
            <person name="Stieglmeier M."/>
            <person name="Klingl A."/>
            <person name="Alves R.J."/>
            <person name="Rittmann S.K."/>
            <person name="Melcher M."/>
            <person name="Leisch N."/>
            <person name="Schleper C."/>
        </authorList>
    </citation>
    <scope>NUCLEOTIDE SEQUENCE [LARGE SCALE GENOMIC DNA]</scope>
    <source>
        <strain evidence="3">EN76</strain>
    </source>
</reference>
<dbReference type="RefSeq" id="WP_227717534.1">
    <property type="nucleotide sequence ID" value="NZ_CP007536.1"/>
</dbReference>
<dbReference type="Proteomes" id="UP000027093">
    <property type="component" value="Chromosome"/>
</dbReference>
<dbReference type="PROSITE" id="PS51176">
    <property type="entry name" value="PDH_ADH"/>
    <property type="match status" value="1"/>
</dbReference>
<organism evidence="3 4">
    <name type="scientific">Nitrososphaera viennensis EN76</name>
    <dbReference type="NCBI Taxonomy" id="926571"/>
    <lineage>
        <taxon>Archaea</taxon>
        <taxon>Nitrososphaerota</taxon>
        <taxon>Nitrososphaeria</taxon>
        <taxon>Nitrososphaerales</taxon>
        <taxon>Nitrososphaeraceae</taxon>
        <taxon>Nitrososphaera</taxon>
    </lineage>
</organism>
<accession>A0A060HDH4</accession>
<dbReference type="InterPro" id="IPR008927">
    <property type="entry name" value="6-PGluconate_DH-like_C_sf"/>
</dbReference>
<dbReference type="InterPro" id="IPR050812">
    <property type="entry name" value="Preph/Arog_dehydrog"/>
</dbReference>
<dbReference type="Pfam" id="PF02153">
    <property type="entry name" value="PDH_N"/>
    <property type="match status" value="1"/>
</dbReference>
<evidence type="ECO:0000313" key="3">
    <source>
        <dbReference type="EMBL" id="AIC14774.1"/>
    </source>
</evidence>
<dbReference type="GO" id="GO:0004665">
    <property type="term" value="F:prephenate dehydrogenase (NADP+) activity"/>
    <property type="evidence" value="ECO:0007669"/>
    <property type="project" value="InterPro"/>
</dbReference>
<dbReference type="InterPro" id="IPR036291">
    <property type="entry name" value="NAD(P)-bd_dom_sf"/>
</dbReference>
<dbReference type="Gene3D" id="3.40.50.720">
    <property type="entry name" value="NAD(P)-binding Rossmann-like Domain"/>
    <property type="match status" value="1"/>
</dbReference>
<protein>
    <submittedName>
        <fullName evidence="3">Putative prephenate dehydrogenase</fullName>
        <ecNumber evidence="3">1.3.1.12</ecNumber>
    </submittedName>
</protein>
<evidence type="ECO:0000313" key="4">
    <source>
        <dbReference type="Proteomes" id="UP000027093"/>
    </source>
</evidence>
<keyword evidence="4" id="KW-1185">Reference proteome</keyword>
<dbReference type="GO" id="GO:0006571">
    <property type="term" value="P:tyrosine biosynthetic process"/>
    <property type="evidence" value="ECO:0007669"/>
    <property type="project" value="InterPro"/>
</dbReference>
<evidence type="ECO:0000256" key="1">
    <source>
        <dbReference type="ARBA" id="ARBA00023002"/>
    </source>
</evidence>
<dbReference type="EC" id="1.3.1.12" evidence="3"/>
<feature type="domain" description="Prephenate/arogenate dehydrogenase" evidence="2">
    <location>
        <begin position="1"/>
        <end position="277"/>
    </location>
</feature>
<dbReference type="GO" id="GO:0070403">
    <property type="term" value="F:NAD+ binding"/>
    <property type="evidence" value="ECO:0007669"/>
    <property type="project" value="InterPro"/>
</dbReference>
<gene>
    <name evidence="3" type="ORF">NVIE_0582</name>
</gene>
<dbReference type="AlphaFoldDB" id="A0A060HDH4"/>
<proteinExistence type="predicted"/>
<dbReference type="GO" id="GO:0008977">
    <property type="term" value="F:prephenate dehydrogenase (NAD+) activity"/>
    <property type="evidence" value="ECO:0007669"/>
    <property type="project" value="UniProtKB-EC"/>
</dbReference>
<dbReference type="STRING" id="926571.NVIE_0582"/>
<dbReference type="EMBL" id="CP007536">
    <property type="protein sequence ID" value="AIC14774.1"/>
    <property type="molecule type" value="Genomic_DNA"/>
</dbReference>
<dbReference type="KEGG" id="nvn:NVIE_0582"/>
<dbReference type="PANTHER" id="PTHR21363:SF0">
    <property type="entry name" value="PREPHENATE DEHYDROGENASE [NADP(+)]"/>
    <property type="match status" value="1"/>
</dbReference>
<keyword evidence="1 3" id="KW-0560">Oxidoreductase</keyword>
<evidence type="ECO:0000259" key="2">
    <source>
        <dbReference type="PROSITE" id="PS51176"/>
    </source>
</evidence>